<protein>
    <submittedName>
        <fullName evidence="3">Helix-turn-helix domain-containing protein</fullName>
    </submittedName>
</protein>
<name>A0ABU5KHP8_9BACL</name>
<dbReference type="InterPro" id="IPR001845">
    <property type="entry name" value="HTH_ArsR_DNA-bd_dom"/>
</dbReference>
<evidence type="ECO:0000256" key="1">
    <source>
        <dbReference type="ARBA" id="ARBA00023125"/>
    </source>
</evidence>
<dbReference type="SMART" id="SM00418">
    <property type="entry name" value="HTH_ARSR"/>
    <property type="match status" value="1"/>
</dbReference>
<dbReference type="EMBL" id="JAXQNN010000001">
    <property type="protein sequence ID" value="MDZ5710751.1"/>
    <property type="molecule type" value="Genomic_DNA"/>
</dbReference>
<evidence type="ECO:0000313" key="3">
    <source>
        <dbReference type="EMBL" id="MDZ5710751.1"/>
    </source>
</evidence>
<sequence length="211" mass="24632">MHLKQLFLLYCWTFNQNSIIIIIDNDNNEVNLMKSKADLIMHPVRMKIIQHLSKGPATVAELLDVLEEIPQATLYRHLNTLKKGNILTVTNEKQIRGTTEKTYALQVNGSRITPEEGSKLTKDEHMNMFTTFFANLMRQTEEFFDGDVDLTKDIYGFSQVDLHLNEQEWETFKEELYQVIKPYTQNSRRSDTKKITMAQFFVSEPNHKKGN</sequence>
<dbReference type="InterPro" id="IPR036390">
    <property type="entry name" value="WH_DNA-bd_sf"/>
</dbReference>
<organism evidence="3 4">
    <name type="scientific">Jeotgalibacillus haloalkalitolerans</name>
    <dbReference type="NCBI Taxonomy" id="3104292"/>
    <lineage>
        <taxon>Bacteria</taxon>
        <taxon>Bacillati</taxon>
        <taxon>Bacillota</taxon>
        <taxon>Bacilli</taxon>
        <taxon>Bacillales</taxon>
        <taxon>Caryophanaceae</taxon>
        <taxon>Jeotgalibacillus</taxon>
    </lineage>
</organism>
<gene>
    <name evidence="3" type="ORF">UFB30_00900</name>
</gene>
<evidence type="ECO:0000259" key="2">
    <source>
        <dbReference type="SMART" id="SM00418"/>
    </source>
</evidence>
<dbReference type="Proteomes" id="UP001292084">
    <property type="component" value="Unassembled WGS sequence"/>
</dbReference>
<dbReference type="Gene3D" id="6.10.140.2180">
    <property type="match status" value="1"/>
</dbReference>
<comment type="caution">
    <text evidence="3">The sequence shown here is derived from an EMBL/GenBank/DDBJ whole genome shotgun (WGS) entry which is preliminary data.</text>
</comment>
<proteinExistence type="predicted"/>
<dbReference type="Pfam" id="PF12840">
    <property type="entry name" value="HTH_20"/>
    <property type="match status" value="1"/>
</dbReference>
<keyword evidence="4" id="KW-1185">Reference proteome</keyword>
<accession>A0ABU5KHP8</accession>
<feature type="domain" description="HTH arsR-type" evidence="2">
    <location>
        <begin position="39"/>
        <end position="116"/>
    </location>
</feature>
<evidence type="ECO:0000313" key="4">
    <source>
        <dbReference type="Proteomes" id="UP001292084"/>
    </source>
</evidence>
<dbReference type="NCBIfam" id="NF005061">
    <property type="entry name" value="PRK06474.1"/>
    <property type="match status" value="1"/>
</dbReference>
<dbReference type="CDD" id="cd00090">
    <property type="entry name" value="HTH_ARSR"/>
    <property type="match status" value="1"/>
</dbReference>
<reference evidence="3 4" key="1">
    <citation type="submission" date="2023-12" db="EMBL/GenBank/DDBJ databases">
        <title>Jeotgalibacillus haloalkaliphilus sp. nov., a novel salt-tolerant bacteria, isolated from the estuary of the Fenhe River into the Yellow River.</title>
        <authorList>
            <person name="Li Y."/>
        </authorList>
    </citation>
    <scope>NUCLEOTIDE SEQUENCE [LARGE SCALE GENOMIC DNA]</scope>
    <source>
        <strain evidence="3 4">HH7-29</strain>
    </source>
</reference>
<dbReference type="InterPro" id="IPR036388">
    <property type="entry name" value="WH-like_DNA-bd_sf"/>
</dbReference>
<dbReference type="Gene3D" id="1.10.10.10">
    <property type="entry name" value="Winged helix-like DNA-binding domain superfamily/Winged helix DNA-binding domain"/>
    <property type="match status" value="1"/>
</dbReference>
<dbReference type="SUPFAM" id="SSF46785">
    <property type="entry name" value="Winged helix' DNA-binding domain"/>
    <property type="match status" value="1"/>
</dbReference>
<dbReference type="InterPro" id="IPR011991">
    <property type="entry name" value="ArsR-like_HTH"/>
</dbReference>
<keyword evidence="1" id="KW-0238">DNA-binding</keyword>